<reference evidence="2" key="1">
    <citation type="journal article" date="2021" name="Proc. Natl. Acad. Sci. U.S.A.">
        <title>A Catalog of Tens of Thousands of Viruses from Human Metagenomes Reveals Hidden Associations with Chronic Diseases.</title>
        <authorList>
            <person name="Tisza M.J."/>
            <person name="Buck C.B."/>
        </authorList>
    </citation>
    <scope>NUCLEOTIDE SEQUENCE</scope>
    <source>
        <strain evidence="2">CtGz830</strain>
    </source>
</reference>
<organism evidence="2">
    <name type="scientific">Siphoviridae sp. ctGz830</name>
    <dbReference type="NCBI Taxonomy" id="2827825"/>
    <lineage>
        <taxon>Viruses</taxon>
        <taxon>Duplodnaviria</taxon>
        <taxon>Heunggongvirae</taxon>
        <taxon>Uroviricota</taxon>
        <taxon>Caudoviricetes</taxon>
    </lineage>
</organism>
<evidence type="ECO:0000313" key="2">
    <source>
        <dbReference type="EMBL" id="DAF59969.1"/>
    </source>
</evidence>
<accession>A0A8S5T9M0</accession>
<sequence length="304" mass="34874">MNYFKLIKAFYDSQMINQLSTGQIALWNVLVYINNQCFWQEWFTSPNQTLELLTGLSKSAILKNRNALKQAGLIDFKINGTKACKYKIINISNQESVQESTQVSEQDSTRLSERLSKPKVCDLVHGKCMESNTLIDKDIDININNKKEKGKKENPPTGEADKKTNRNTSADKKTDFDNLINSYTDNDELKEAIYEFIKMRKTIKQPLTTHALSLILKDVDKLTNDTRTKIKVLEQSVKKSWRGVFKLKDDDYGSISNTKKFGSEFCKETGELKGNSNSEETGEEPWWKHTDKIRADNVDYSDVI</sequence>
<dbReference type="EMBL" id="BK032780">
    <property type="protein sequence ID" value="DAF59969.1"/>
    <property type="molecule type" value="Genomic_DNA"/>
</dbReference>
<evidence type="ECO:0000256" key="1">
    <source>
        <dbReference type="SAM" id="MobiDB-lite"/>
    </source>
</evidence>
<protein>
    <submittedName>
        <fullName evidence="2">Replication initiator A family protein</fullName>
    </submittedName>
</protein>
<feature type="region of interest" description="Disordered" evidence="1">
    <location>
        <begin position="146"/>
        <end position="173"/>
    </location>
</feature>
<proteinExistence type="predicted"/>
<name>A0A8S5T9M0_9CAUD</name>